<protein>
    <recommendedName>
        <fullName evidence="3">Phage protein</fullName>
    </recommendedName>
</protein>
<evidence type="ECO:0008006" key="3">
    <source>
        <dbReference type="Google" id="ProtNLM"/>
    </source>
</evidence>
<evidence type="ECO:0000313" key="2">
    <source>
        <dbReference type="Proteomes" id="UP000002908"/>
    </source>
</evidence>
<organism evidence="1 2">
    <name type="scientific">Yersinia phage phiR2-01</name>
    <dbReference type="NCBI Taxonomy" id="1206557"/>
    <lineage>
        <taxon>Viruses</taxon>
        <taxon>Duplodnaviria</taxon>
        <taxon>Heunggongvirae</taxon>
        <taxon>Uroviricota</taxon>
        <taxon>Caudoviricetes</taxon>
        <taxon>Demerecviridae</taxon>
        <taxon>Markadamsvirinae</taxon>
        <taxon>Epseptimavirus</taxon>
        <taxon>Epseptimavirus R201</taxon>
    </lineage>
</organism>
<dbReference type="RefSeq" id="YP_007237022.1">
    <property type="nucleotide sequence ID" value="NC_019919.2"/>
</dbReference>
<evidence type="ECO:0000313" key="1">
    <source>
        <dbReference type="EMBL" id="CCI88471.1"/>
    </source>
</evidence>
<dbReference type="OrthoDB" id="14768at10239"/>
<name>I7K2L8_9CAUD</name>
<keyword evidence="2" id="KW-1185">Reference proteome</keyword>
<dbReference type="GeneID" id="14296726"/>
<dbReference type="Proteomes" id="UP000002908">
    <property type="component" value="Segment"/>
</dbReference>
<sequence>MNNLDPRIADAVSYVQEEVGKDFTVWARFGKGEGCQLYSMKMGISIELSLNPDGTVAAEPMFTVPGFSGFINGMKLCLPNSHLYRVVCQLETIKHFLPKDNINDHYGEVVVAHMIKERKRRRAERERIKSEQSGTDSSN</sequence>
<gene>
    <name evidence="1" type="primary">g043</name>
    <name evidence="1" type="ORF">BN79_043</name>
</gene>
<reference evidence="1" key="1">
    <citation type="submission" date="2016-03" db="EMBL/GenBank/DDBJ databases">
        <title>Genomic, physiological and proteomic characterization of the T5-like bacteriophage phiR2-01 infecting Yersinia enterocolitia.</title>
        <authorList>
            <person name="Pajunen M.I."/>
            <person name="Happonen L.J."/>
            <person name="Jun J.W."/>
            <person name="Malmstrom J."/>
            <person name="Nawaz A."/>
            <person name="Mattinen L."/>
            <person name="Skurnik M."/>
        </authorList>
    </citation>
    <scope>NUCLEOTIDE SEQUENCE</scope>
</reference>
<dbReference type="EMBL" id="HE956708">
    <property type="protein sequence ID" value="CCI88471.1"/>
    <property type="molecule type" value="Genomic_DNA"/>
</dbReference>
<proteinExistence type="predicted"/>
<dbReference type="KEGG" id="vg:14296726"/>
<accession>I7K2L8</accession>